<evidence type="ECO:0000256" key="2">
    <source>
        <dbReference type="SAM" id="MobiDB-lite"/>
    </source>
</evidence>
<evidence type="ECO:0000313" key="4">
    <source>
        <dbReference type="Proteomes" id="UP001594351"/>
    </source>
</evidence>
<dbReference type="Proteomes" id="UP001594351">
    <property type="component" value="Unassembled WGS sequence"/>
</dbReference>
<evidence type="ECO:0000313" key="3">
    <source>
        <dbReference type="EMBL" id="MFC1854028.1"/>
    </source>
</evidence>
<keyword evidence="1" id="KW-0175">Coiled coil</keyword>
<dbReference type="PANTHER" id="PTHR43861">
    <property type="entry name" value="TRANS-ACONITATE 2-METHYLTRANSFERASE-RELATED"/>
    <property type="match status" value="1"/>
</dbReference>
<dbReference type="GO" id="GO:0061542">
    <property type="term" value="F:3-demethylubiquinol 3-O-methyltransferase activity"/>
    <property type="evidence" value="ECO:0007669"/>
    <property type="project" value="UniProtKB-EC"/>
</dbReference>
<feature type="region of interest" description="Disordered" evidence="2">
    <location>
        <begin position="1"/>
        <end position="24"/>
    </location>
</feature>
<reference evidence="3 4" key="1">
    <citation type="submission" date="2024-09" db="EMBL/GenBank/DDBJ databases">
        <title>Laminarin stimulates single cell rates of sulfate reduction while oxygen inhibits transcriptomic activity in coastal marine sediment.</title>
        <authorList>
            <person name="Lindsay M."/>
            <person name="Orcutt B."/>
            <person name="Emerson D."/>
            <person name="Stepanauskas R."/>
            <person name="D'Angelo T."/>
        </authorList>
    </citation>
    <scope>NUCLEOTIDE SEQUENCE [LARGE SCALE GENOMIC DNA]</scope>
    <source>
        <strain evidence="3">SAG AM-311-K15</strain>
    </source>
</reference>
<gene>
    <name evidence="3" type="ORF">ACFL27_27905</name>
</gene>
<feature type="coiled-coil region" evidence="1">
    <location>
        <begin position="199"/>
        <end position="226"/>
    </location>
</feature>
<proteinExistence type="predicted"/>
<dbReference type="InterPro" id="IPR029063">
    <property type="entry name" value="SAM-dependent_MTases_sf"/>
</dbReference>
<dbReference type="EC" id="2.1.1.64" evidence="3"/>
<organism evidence="3 4">
    <name type="scientific">candidate division CSSED10-310 bacterium</name>
    <dbReference type="NCBI Taxonomy" id="2855610"/>
    <lineage>
        <taxon>Bacteria</taxon>
        <taxon>Bacteria division CSSED10-310</taxon>
    </lineage>
</organism>
<dbReference type="Gene3D" id="3.40.50.150">
    <property type="entry name" value="Vaccinia Virus protein VP39"/>
    <property type="match status" value="1"/>
</dbReference>
<dbReference type="CDD" id="cd02440">
    <property type="entry name" value="AdoMet_MTases"/>
    <property type="match status" value="1"/>
</dbReference>
<keyword evidence="3" id="KW-0808">Transferase</keyword>
<sequence>LASEIDDYSDSVMTAAGPRSKTTLDQATSPYKDLLSAFLKYTNEQWVTFTDRIEEGDYRLREDEMRNKVRSHLEKLNQHYDPMQLLVDSDGDESSSLKGKLKGMVKSSLMVMLRPFLLQQQQMNAEVVRFGNSVMEVLDSFIYQQRHYNDQMMKLGDGFVKLTMTMQEARNRLKNQWDMAHTTLEESIRSVLHELYSGLSGLNNRINDLNKHLNHLEKDLVGTQENWEKRNRERMMALHTTVLSHKEAIDHFLQQLAEQQDQIALTVSDFEQITQIESQQDALFEEEHRGSSVDIKNRQSIYIPFFENCQNVIDIGCGRGEFLELLREHDIQGQGAEINAVLVQACRDKKIAVTLAAGHEFLEQQADESVDGIFCAQVIEHVPPPQRLDFLKLAWQKLKAEGYLILETVNPLSVFALTRYYFADPSHHAPVHPDTLQFFAQTAGYTEVQVRFLHPVSEAQILTTIPAKKGHLHELFKAINENIEKLNSFLYGYQDYAVIARK</sequence>
<keyword evidence="4" id="KW-1185">Reference proteome</keyword>
<comment type="caution">
    <text evidence="3">The sequence shown here is derived from an EMBL/GenBank/DDBJ whole genome shotgun (WGS) entry which is preliminary data.</text>
</comment>
<dbReference type="GO" id="GO:0032259">
    <property type="term" value="P:methylation"/>
    <property type="evidence" value="ECO:0007669"/>
    <property type="project" value="UniProtKB-KW"/>
</dbReference>
<dbReference type="SUPFAM" id="SSF53335">
    <property type="entry name" value="S-adenosyl-L-methionine-dependent methyltransferases"/>
    <property type="match status" value="1"/>
</dbReference>
<dbReference type="GO" id="GO:0102208">
    <property type="term" value="F:2-polyprenyl-6-hydroxyphenol methylase activity"/>
    <property type="evidence" value="ECO:0007669"/>
    <property type="project" value="UniProtKB-EC"/>
</dbReference>
<protein>
    <submittedName>
        <fullName evidence="3">Class I SAM-dependent methyltransferase</fullName>
        <ecNumber evidence="3">2.1.1.222</ecNumber>
        <ecNumber evidence="3">2.1.1.64</ecNumber>
    </submittedName>
</protein>
<name>A0ABV6Z6G3_UNCC1</name>
<dbReference type="EMBL" id="JBHPBY010000685">
    <property type="protein sequence ID" value="MFC1854028.1"/>
    <property type="molecule type" value="Genomic_DNA"/>
</dbReference>
<dbReference type="EC" id="2.1.1.222" evidence="3"/>
<keyword evidence="3" id="KW-0489">Methyltransferase</keyword>
<accession>A0ABV6Z6G3</accession>
<evidence type="ECO:0000256" key="1">
    <source>
        <dbReference type="SAM" id="Coils"/>
    </source>
</evidence>
<feature type="non-terminal residue" evidence="3">
    <location>
        <position position="1"/>
    </location>
</feature>
<dbReference type="Pfam" id="PF13489">
    <property type="entry name" value="Methyltransf_23"/>
    <property type="match status" value="1"/>
</dbReference>